<dbReference type="AlphaFoldDB" id="A0AAV2AYT6"/>
<dbReference type="PANTHER" id="PTHR23278:SF19">
    <property type="entry name" value="OBSCURIN"/>
    <property type="match status" value="1"/>
</dbReference>
<dbReference type="SUPFAM" id="SSF49265">
    <property type="entry name" value="Fibronectin type III"/>
    <property type="match status" value="1"/>
</dbReference>
<dbReference type="InterPro" id="IPR007110">
    <property type="entry name" value="Ig-like_dom"/>
</dbReference>
<evidence type="ECO:0000256" key="8">
    <source>
        <dbReference type="SAM" id="SignalP"/>
    </source>
</evidence>
<feature type="domain" description="Ig-like" evidence="9">
    <location>
        <begin position="353"/>
        <end position="445"/>
    </location>
</feature>
<keyword evidence="12" id="KW-1185">Reference proteome</keyword>
<comment type="subcellular location">
    <subcellularLocation>
        <location evidence="1">Membrane</location>
        <topology evidence="1">Single-pass membrane protein</topology>
    </subcellularLocation>
</comment>
<dbReference type="InterPro" id="IPR013783">
    <property type="entry name" value="Ig-like_fold"/>
</dbReference>
<name>A0AAV2AYT6_9ARAC</name>
<dbReference type="CDD" id="cd00063">
    <property type="entry name" value="FN3"/>
    <property type="match status" value="1"/>
</dbReference>
<dbReference type="InterPro" id="IPR036179">
    <property type="entry name" value="Ig-like_dom_sf"/>
</dbReference>
<dbReference type="SUPFAM" id="SSF48726">
    <property type="entry name" value="Immunoglobulin"/>
    <property type="match status" value="5"/>
</dbReference>
<evidence type="ECO:0000256" key="5">
    <source>
        <dbReference type="ARBA" id="ARBA00023157"/>
    </source>
</evidence>
<dbReference type="InterPro" id="IPR036116">
    <property type="entry name" value="FN3_sf"/>
</dbReference>
<feature type="domain" description="Fibronectin type-III" evidence="10">
    <location>
        <begin position="545"/>
        <end position="641"/>
    </location>
</feature>
<evidence type="ECO:0000259" key="9">
    <source>
        <dbReference type="PROSITE" id="PS50835"/>
    </source>
</evidence>
<feature type="domain" description="Ig-like" evidence="9">
    <location>
        <begin position="253"/>
        <end position="348"/>
    </location>
</feature>
<evidence type="ECO:0000313" key="12">
    <source>
        <dbReference type="Proteomes" id="UP001497382"/>
    </source>
</evidence>
<dbReference type="InterPro" id="IPR003599">
    <property type="entry name" value="Ig_sub"/>
</dbReference>
<dbReference type="EMBL" id="CAXIEN010000244">
    <property type="protein sequence ID" value="CAL1289193.1"/>
    <property type="molecule type" value="Genomic_DNA"/>
</dbReference>
<accession>A0AAV2AYT6</accession>
<evidence type="ECO:0000256" key="1">
    <source>
        <dbReference type="ARBA" id="ARBA00004167"/>
    </source>
</evidence>
<feature type="domain" description="Ig-like" evidence="9">
    <location>
        <begin position="29"/>
        <end position="137"/>
    </location>
</feature>
<evidence type="ECO:0000259" key="10">
    <source>
        <dbReference type="PROSITE" id="PS50853"/>
    </source>
</evidence>
<keyword evidence="5" id="KW-1015">Disulfide bond</keyword>
<dbReference type="Pfam" id="PF07686">
    <property type="entry name" value="V-set"/>
    <property type="match status" value="1"/>
</dbReference>
<keyword evidence="8" id="KW-0732">Signal</keyword>
<evidence type="ECO:0000256" key="2">
    <source>
        <dbReference type="ARBA" id="ARBA00022692"/>
    </source>
</evidence>
<evidence type="ECO:0000256" key="4">
    <source>
        <dbReference type="ARBA" id="ARBA00023136"/>
    </source>
</evidence>
<evidence type="ECO:0008006" key="13">
    <source>
        <dbReference type="Google" id="ProtNLM"/>
    </source>
</evidence>
<proteinExistence type="predicted"/>
<dbReference type="Proteomes" id="UP001497382">
    <property type="component" value="Unassembled WGS sequence"/>
</dbReference>
<organism evidence="11 12">
    <name type="scientific">Larinioides sclopetarius</name>
    <dbReference type="NCBI Taxonomy" id="280406"/>
    <lineage>
        <taxon>Eukaryota</taxon>
        <taxon>Metazoa</taxon>
        <taxon>Ecdysozoa</taxon>
        <taxon>Arthropoda</taxon>
        <taxon>Chelicerata</taxon>
        <taxon>Arachnida</taxon>
        <taxon>Araneae</taxon>
        <taxon>Araneomorphae</taxon>
        <taxon>Entelegynae</taxon>
        <taxon>Araneoidea</taxon>
        <taxon>Araneidae</taxon>
        <taxon>Larinioides</taxon>
    </lineage>
</organism>
<dbReference type="PANTHER" id="PTHR23278">
    <property type="entry name" value="SIDESTEP PROTEIN"/>
    <property type="match status" value="1"/>
</dbReference>
<dbReference type="Gene3D" id="2.60.40.10">
    <property type="entry name" value="Immunoglobulins"/>
    <property type="match status" value="6"/>
</dbReference>
<keyword evidence="2 7" id="KW-0812">Transmembrane</keyword>
<feature type="domain" description="Ig-like" evidence="9">
    <location>
        <begin position="148"/>
        <end position="246"/>
    </location>
</feature>
<feature type="signal peptide" evidence="8">
    <location>
        <begin position="1"/>
        <end position="21"/>
    </location>
</feature>
<dbReference type="SMART" id="SM00060">
    <property type="entry name" value="FN3"/>
    <property type="match status" value="1"/>
</dbReference>
<dbReference type="Pfam" id="PF13927">
    <property type="entry name" value="Ig_3"/>
    <property type="match status" value="1"/>
</dbReference>
<evidence type="ECO:0000256" key="6">
    <source>
        <dbReference type="SAM" id="MobiDB-lite"/>
    </source>
</evidence>
<dbReference type="SMART" id="SM00409">
    <property type="entry name" value="IG"/>
    <property type="match status" value="4"/>
</dbReference>
<keyword evidence="4 7" id="KW-0472">Membrane</keyword>
<evidence type="ECO:0000256" key="7">
    <source>
        <dbReference type="SAM" id="Phobius"/>
    </source>
</evidence>
<feature type="transmembrane region" description="Helical" evidence="7">
    <location>
        <begin position="651"/>
        <end position="677"/>
    </location>
</feature>
<evidence type="ECO:0000313" key="11">
    <source>
        <dbReference type="EMBL" id="CAL1289193.1"/>
    </source>
</evidence>
<dbReference type="InterPro" id="IPR003961">
    <property type="entry name" value="FN3_dom"/>
</dbReference>
<dbReference type="CDD" id="cd00096">
    <property type="entry name" value="Ig"/>
    <property type="match status" value="1"/>
</dbReference>
<reference evidence="11 12" key="1">
    <citation type="submission" date="2024-04" db="EMBL/GenBank/DDBJ databases">
        <authorList>
            <person name="Rising A."/>
            <person name="Reimegard J."/>
            <person name="Sonavane S."/>
            <person name="Akerstrom W."/>
            <person name="Nylinder S."/>
            <person name="Hedman E."/>
            <person name="Kallberg Y."/>
        </authorList>
    </citation>
    <scope>NUCLEOTIDE SEQUENCE [LARGE SCALE GENOMIC DNA]</scope>
</reference>
<dbReference type="GO" id="GO:0016020">
    <property type="term" value="C:membrane"/>
    <property type="evidence" value="ECO:0007669"/>
    <property type="project" value="UniProtKB-SubCell"/>
</dbReference>
<feature type="domain" description="Ig-like" evidence="9">
    <location>
        <begin position="450"/>
        <end position="523"/>
    </location>
</feature>
<dbReference type="PROSITE" id="PS50853">
    <property type="entry name" value="FN3"/>
    <property type="match status" value="1"/>
</dbReference>
<feature type="chain" id="PRO_5043393542" description="Nephrin/kirre" evidence="8">
    <location>
        <begin position="22"/>
        <end position="846"/>
    </location>
</feature>
<protein>
    <recommendedName>
        <fullName evidence="13">Nephrin/kirre</fullName>
    </recommendedName>
</protein>
<gene>
    <name evidence="11" type="ORF">LARSCL_LOCUS15791</name>
</gene>
<sequence length="846" mass="93431">MTLVCFTTSILTVLLIVYAAASRNNTTTPGRYREYNELTAVIGSEISIPCNVTPAMTDDQVTLILWYRGESGNPIYSVDTRQVHGVAPKKNANKQLQDRATFNITRTQANLNIKPAKENDGGEYRCRVDFRRSRTMNSVMKVIIVVPPKNLTIRDGKNNTLSGVIGPFEEKATVSLVCEASGGRPTPSLSWWKGSTLLDDSFTTLGRGLVKNELVLINLQREDLLATLTCQASNTNLTVPVSKSVTIDLSLSPQEVRIVTPRRPLSSGEVLEVVCQTFGSRPPARLSWWIGQESLNTLAKETVSGDGNATVSRLQFRPTSEEHGKFLICKAHNPETPDSALEDKWELNIYFPPQLSLALGASQQYEHIREGSDVYFDCNIQANPPVTSVSWKLHSRPLEHQPAAGIIIRNHSLLLQSVGRRHRGKYQCLATNTEGEGVSEEAELMVQFSPVCISGQKRAYAVAKHEEVNVTCEVDADPDDIQFRWMFNNTSETIDIITFTSSATQSIASYVPRSKMDYGTLSCWGRNSIGVQRQPCVFSIVPAGPPDPLQNCTLVSFSATSFVVNCTQGVEDGGMKPKFHLIAVSMREGKDSKNVSLVNDQPQFLVRGLNPGTTYELVMYASNAKGRSTTIELLATTLYRAERRTGDEPPIAISAVLAVLIGLVAALVILAIIIILIMKSRSSSDNSVEQGESNEKIQTPKLKHFEDDSPDVIPSKPFCTDYSSLPPNSNSEIIYENVSQKEHTYANIMNRVHFVPSEPYDDITYAELALPDSQQPFVRHRLEPPTEYADIDFQNSRGTFPATTTVIGNEEDTARSPLVISSKAIRVAVDERAERPSQIIKKSKSL</sequence>
<dbReference type="InterPro" id="IPR013106">
    <property type="entry name" value="Ig_V-set"/>
</dbReference>
<feature type="region of interest" description="Disordered" evidence="6">
    <location>
        <begin position="685"/>
        <end position="706"/>
    </location>
</feature>
<dbReference type="PROSITE" id="PS50835">
    <property type="entry name" value="IG_LIKE"/>
    <property type="match status" value="5"/>
</dbReference>
<dbReference type="Pfam" id="PF08205">
    <property type="entry name" value="C2-set_2"/>
    <property type="match status" value="2"/>
</dbReference>
<dbReference type="InterPro" id="IPR003598">
    <property type="entry name" value="Ig_sub2"/>
</dbReference>
<comment type="caution">
    <text evidence="11">The sequence shown here is derived from an EMBL/GenBank/DDBJ whole genome shotgun (WGS) entry which is preliminary data.</text>
</comment>
<evidence type="ECO:0000256" key="3">
    <source>
        <dbReference type="ARBA" id="ARBA00022989"/>
    </source>
</evidence>
<dbReference type="SMART" id="SM00408">
    <property type="entry name" value="IGc2"/>
    <property type="match status" value="3"/>
</dbReference>
<keyword evidence="3 7" id="KW-1133">Transmembrane helix</keyword>
<dbReference type="InterPro" id="IPR013162">
    <property type="entry name" value="CD80_C2-set"/>
</dbReference>